<dbReference type="GO" id="GO:0008270">
    <property type="term" value="F:zinc ion binding"/>
    <property type="evidence" value="ECO:0007669"/>
    <property type="project" value="UniProtKB-KW"/>
</dbReference>
<dbReference type="InterPro" id="IPR051746">
    <property type="entry name" value="Kelch_domain_containing_8"/>
</dbReference>
<sequence length="773" mass="85160">MTHNLNDIIDDDSLWRIRQALFVPSERLHSNWTSSAGSIQSGTPTYFDTGGGNHRNVIICHKDRTSFYKSTRKARRTAARIWATLYSSSGSTTSETVVCDGYFVGKKKSSSTLSFATSERYSETNEAILNRLASEFGRPCVGIDIDVPNANNPTATKFRSGDDNGADYGGSPGGSSINAIFIDLDAIVKIDGSAWMHLDLMQQILSSLLLRKDAMGSIVHLRSEALYRVVTSSCSTITTRNGVSGNELENFLSFPGIEKTVNPPIRRLRDRKGAANCPLSIYPARYIELPSPSSSPKDCGGISKIVEICRFHNYDAERGCLRSKKAKQNSAVEGCSLDHYYCHRCGEGGHRASECPSPSHAQLISSVIFRENPDGSIASFPFRGDRHSRSNSLQDTNLITPALLVMGGRLRGRTLATCEMMPLSSSSSSLLKSYRQHWIQLPNLREHRGSHAACSPNGSKLAFVLGGGTADGNSDAVEMLDFAERSRPSSLENESCEHDCGSSDSEWRWHMMKGRLSSPRHAFGAVTCTTIKGTTDNDAMTSVSIFAVGGWKYGAMSCESVERFSFEFPTAGDPLMHRFDSEWVKRSQWKICAPLLVPRRLHAVVASNDGSSIYVLGGYVDERRTTTSIERYDVLADTWTAVDELPFNDHCALVQAVADADGSMLIFPFSTEKTVACQAPLVLRYTPGSDTLFLPIPVPKHIDMQQQLRLPTANWHSFSATKSVTLNKAYLVGGTINGKWTSRSYELDLSTFEWTELPDMTFARRRLATVVLE</sequence>
<dbReference type="InterPro" id="IPR036875">
    <property type="entry name" value="Znf_CCHC_sf"/>
</dbReference>
<dbReference type="Proteomes" id="UP001530315">
    <property type="component" value="Unassembled WGS sequence"/>
</dbReference>
<evidence type="ECO:0000313" key="6">
    <source>
        <dbReference type="Proteomes" id="UP001530315"/>
    </source>
</evidence>
<dbReference type="PROSITE" id="PS50158">
    <property type="entry name" value="ZF_CCHC"/>
    <property type="match status" value="1"/>
</dbReference>
<dbReference type="Pfam" id="PF01344">
    <property type="entry name" value="Kelch_1"/>
    <property type="match status" value="1"/>
</dbReference>
<dbReference type="InterPro" id="IPR006652">
    <property type="entry name" value="Kelch_1"/>
</dbReference>
<dbReference type="SMART" id="SM00612">
    <property type="entry name" value="Kelch"/>
    <property type="match status" value="4"/>
</dbReference>
<dbReference type="Gene3D" id="2.120.10.80">
    <property type="entry name" value="Kelch-type beta propeller"/>
    <property type="match status" value="2"/>
</dbReference>
<keyword evidence="1" id="KW-0880">Kelch repeat</keyword>
<accession>A0ABD3QXH4</accession>
<dbReference type="InterPro" id="IPR001878">
    <property type="entry name" value="Znf_CCHC"/>
</dbReference>
<feature type="domain" description="CCHC-type" evidence="4">
    <location>
        <begin position="342"/>
        <end position="357"/>
    </location>
</feature>
<evidence type="ECO:0000313" key="5">
    <source>
        <dbReference type="EMBL" id="KAL3804757.1"/>
    </source>
</evidence>
<proteinExistence type="predicted"/>
<dbReference type="EMBL" id="JALLAZ020000070">
    <property type="protein sequence ID" value="KAL3804757.1"/>
    <property type="molecule type" value="Genomic_DNA"/>
</dbReference>
<evidence type="ECO:0000256" key="2">
    <source>
        <dbReference type="ARBA" id="ARBA00022737"/>
    </source>
</evidence>
<keyword evidence="6" id="KW-1185">Reference proteome</keyword>
<name>A0ABD3QXH4_9STRA</name>
<evidence type="ECO:0000256" key="3">
    <source>
        <dbReference type="PROSITE-ProRule" id="PRU00047"/>
    </source>
</evidence>
<reference evidence="5 6" key="1">
    <citation type="submission" date="2024-10" db="EMBL/GenBank/DDBJ databases">
        <title>Updated reference genomes for cyclostephanoid diatoms.</title>
        <authorList>
            <person name="Roberts W.R."/>
            <person name="Alverson A.J."/>
        </authorList>
    </citation>
    <scope>NUCLEOTIDE SEQUENCE [LARGE SCALE GENOMIC DNA]</scope>
    <source>
        <strain evidence="5 6">AJA276-08</strain>
    </source>
</reference>
<gene>
    <name evidence="5" type="ORF">ACHAW5_000608</name>
</gene>
<evidence type="ECO:0000256" key="1">
    <source>
        <dbReference type="ARBA" id="ARBA00022441"/>
    </source>
</evidence>
<dbReference type="AlphaFoldDB" id="A0ABD3QXH4"/>
<dbReference type="InterPro" id="IPR011043">
    <property type="entry name" value="Gal_Oxase/kelch_b-propeller"/>
</dbReference>
<dbReference type="SMART" id="SM00343">
    <property type="entry name" value="ZnF_C2HC"/>
    <property type="match status" value="1"/>
</dbReference>
<keyword evidence="2" id="KW-0677">Repeat</keyword>
<keyword evidence="3" id="KW-0479">Metal-binding</keyword>
<keyword evidence="3" id="KW-0863">Zinc-finger</keyword>
<protein>
    <recommendedName>
        <fullName evidence="4">CCHC-type domain-containing protein</fullName>
    </recommendedName>
</protein>
<dbReference type="PANTHER" id="PTHR46260:SF3">
    <property type="entry name" value="RING-TYPE DOMAIN-CONTAINING PROTEIN"/>
    <property type="match status" value="1"/>
</dbReference>
<dbReference type="SUPFAM" id="SSF57756">
    <property type="entry name" value="Retrovirus zinc finger-like domains"/>
    <property type="match status" value="1"/>
</dbReference>
<keyword evidence="3" id="KW-0862">Zinc</keyword>
<dbReference type="InterPro" id="IPR015915">
    <property type="entry name" value="Kelch-typ_b-propeller"/>
</dbReference>
<dbReference type="SUPFAM" id="SSF50965">
    <property type="entry name" value="Galactose oxidase, central domain"/>
    <property type="match status" value="1"/>
</dbReference>
<organism evidence="5 6">
    <name type="scientific">Stephanodiscus triporus</name>
    <dbReference type="NCBI Taxonomy" id="2934178"/>
    <lineage>
        <taxon>Eukaryota</taxon>
        <taxon>Sar</taxon>
        <taxon>Stramenopiles</taxon>
        <taxon>Ochrophyta</taxon>
        <taxon>Bacillariophyta</taxon>
        <taxon>Coscinodiscophyceae</taxon>
        <taxon>Thalassiosirophycidae</taxon>
        <taxon>Stephanodiscales</taxon>
        <taxon>Stephanodiscaceae</taxon>
        <taxon>Stephanodiscus</taxon>
    </lineage>
</organism>
<dbReference type="PANTHER" id="PTHR46260">
    <property type="entry name" value="RING-TYPE DOMAIN-CONTAINING PROTEIN"/>
    <property type="match status" value="1"/>
</dbReference>
<evidence type="ECO:0000259" key="4">
    <source>
        <dbReference type="PROSITE" id="PS50158"/>
    </source>
</evidence>
<comment type="caution">
    <text evidence="5">The sequence shown here is derived from an EMBL/GenBank/DDBJ whole genome shotgun (WGS) entry which is preliminary data.</text>
</comment>